<evidence type="ECO:0000256" key="2">
    <source>
        <dbReference type="ARBA" id="ARBA00022898"/>
    </source>
</evidence>
<dbReference type="PROSITE" id="PS00105">
    <property type="entry name" value="AA_TRANSFER_CLASS_1"/>
    <property type="match status" value="1"/>
</dbReference>
<evidence type="ECO:0000256" key="1">
    <source>
        <dbReference type="ARBA" id="ARBA00001933"/>
    </source>
</evidence>
<reference evidence="5 6" key="1">
    <citation type="journal article" date="2013" name="PLoS ONE">
        <title>Poles Apart: Arctic and Antarctic Octadecabacter strains Share High Genome Plasticity and a New Type of Xanthorhodopsin.</title>
        <authorList>
            <person name="Vollmers J."/>
            <person name="Voget S."/>
            <person name="Dietrich S."/>
            <person name="Gollnow K."/>
            <person name="Smits M."/>
            <person name="Meyer K."/>
            <person name="Brinkhoff T."/>
            <person name="Simon M."/>
            <person name="Daniel R."/>
        </authorList>
    </citation>
    <scope>NUCLEOTIDE SEQUENCE [LARGE SCALE GENOMIC DNA]</scope>
    <source>
        <strain evidence="5 6">238</strain>
    </source>
</reference>
<dbReference type="SUPFAM" id="SSF53383">
    <property type="entry name" value="PLP-dependent transferases"/>
    <property type="match status" value="1"/>
</dbReference>
<sequence length="312" mass="33457">MIEKRDHGGGLDAAVAKYGGTRADWLDLSTGINPVPYPVGEIGADAWTALPDSAAMDRLLTAARAFWNVPDGAEIVAAGGASALIAAMPHVFAGTRVTIQKPTYNEHAAAFVAQGWTVQKDGPSDVRVLVHPNNPDGKIWQAEHVGGPSVIDESFCDVMPAASLISEAHRPDSIVLKSFGKFWGLAGARLGFAICSPVLAQRLRDHLGPWAVSGPALEIGARALEDLAWADAARERLATDAARLDCLVGWKLAGGTDLFRTYAVEDASAAQDHLARHHVWSRIFPYSKTWLRLGLPHPDRWDQLDATVAGLR</sequence>
<dbReference type="PANTHER" id="PTHR42885:SF1">
    <property type="entry name" value="THREONINE-PHOSPHATE DECARBOXYLASE"/>
    <property type="match status" value="1"/>
</dbReference>
<evidence type="ECO:0000313" key="5">
    <source>
        <dbReference type="EMBL" id="AGI70457.1"/>
    </source>
</evidence>
<dbReference type="PANTHER" id="PTHR42885">
    <property type="entry name" value="HISTIDINOL-PHOSPHATE AMINOTRANSFERASE-RELATED"/>
    <property type="match status" value="1"/>
</dbReference>
<keyword evidence="5" id="KW-0456">Lyase</keyword>
<dbReference type="GO" id="GO:0016829">
    <property type="term" value="F:lyase activity"/>
    <property type="evidence" value="ECO:0007669"/>
    <property type="project" value="UniProtKB-KW"/>
</dbReference>
<keyword evidence="2" id="KW-0663">Pyridoxal phosphate</keyword>
<dbReference type="HOGENOM" id="CLU_017584_3_4_5"/>
<keyword evidence="6" id="KW-1185">Reference proteome</keyword>
<keyword evidence="3" id="KW-0808">Transferase</keyword>
<dbReference type="GO" id="GO:0030170">
    <property type="term" value="F:pyridoxal phosphate binding"/>
    <property type="evidence" value="ECO:0007669"/>
    <property type="project" value="InterPro"/>
</dbReference>
<dbReference type="InterPro" id="IPR015424">
    <property type="entry name" value="PyrdxlP-dep_Trfase"/>
</dbReference>
<dbReference type="InterPro" id="IPR004838">
    <property type="entry name" value="NHTrfase_class1_PyrdxlP-BS"/>
</dbReference>
<organism evidence="5 6">
    <name type="scientific">Octadecabacter arcticus 238</name>
    <dbReference type="NCBI Taxonomy" id="391616"/>
    <lineage>
        <taxon>Bacteria</taxon>
        <taxon>Pseudomonadati</taxon>
        <taxon>Pseudomonadota</taxon>
        <taxon>Alphaproteobacteria</taxon>
        <taxon>Rhodobacterales</taxon>
        <taxon>Roseobacteraceae</taxon>
        <taxon>Octadecabacter</taxon>
    </lineage>
</organism>
<dbReference type="eggNOG" id="COG0079">
    <property type="taxonomic scope" value="Bacteria"/>
</dbReference>
<comment type="cofactor">
    <cofactor evidence="1 3">
        <name>pyridoxal 5'-phosphate</name>
        <dbReference type="ChEBI" id="CHEBI:597326"/>
    </cofactor>
</comment>
<name>M9RE74_9RHOB</name>
<dbReference type="STRING" id="391616.OA238_c01880"/>
<dbReference type="EMBL" id="CP003742">
    <property type="protein sequence ID" value="AGI70457.1"/>
    <property type="molecule type" value="Genomic_DNA"/>
</dbReference>
<evidence type="ECO:0000259" key="4">
    <source>
        <dbReference type="Pfam" id="PF00155"/>
    </source>
</evidence>
<dbReference type="InterPro" id="IPR015422">
    <property type="entry name" value="PyrdxlP-dep_Trfase_small"/>
</dbReference>
<dbReference type="Proteomes" id="UP000004688">
    <property type="component" value="Chromosome"/>
</dbReference>
<dbReference type="EC" id="2.6.1.-" evidence="3"/>
<dbReference type="RefSeq" id="WP_015493698.1">
    <property type="nucleotide sequence ID" value="NC_020908.1"/>
</dbReference>
<dbReference type="InterPro" id="IPR015421">
    <property type="entry name" value="PyrdxlP-dep_Trfase_major"/>
</dbReference>
<dbReference type="KEGG" id="oar:OA238_c01880"/>
<dbReference type="AlphaFoldDB" id="M9RE74"/>
<gene>
    <name evidence="5" type="primary">cobC</name>
    <name evidence="5" type="ORF">OA238_c01880</name>
</gene>
<dbReference type="Gene3D" id="3.90.1150.10">
    <property type="entry name" value="Aspartate Aminotransferase, domain 1"/>
    <property type="match status" value="1"/>
</dbReference>
<dbReference type="GO" id="GO:0008483">
    <property type="term" value="F:transaminase activity"/>
    <property type="evidence" value="ECO:0007669"/>
    <property type="project" value="UniProtKB-KW"/>
</dbReference>
<protein>
    <recommendedName>
        <fullName evidence="3">Aminotransferase</fullName>
        <ecNumber evidence="3">2.6.1.-</ecNumber>
    </recommendedName>
</protein>
<keyword evidence="3" id="KW-0032">Aminotransferase</keyword>
<accession>M9RE74</accession>
<evidence type="ECO:0000256" key="3">
    <source>
        <dbReference type="RuleBase" id="RU000481"/>
    </source>
</evidence>
<comment type="similarity">
    <text evidence="3">Belongs to the class-I pyridoxal-phosphate-dependent aminotransferase family.</text>
</comment>
<proteinExistence type="inferred from homology"/>
<dbReference type="Gene3D" id="3.40.640.10">
    <property type="entry name" value="Type I PLP-dependent aspartate aminotransferase-like (Major domain)"/>
    <property type="match status" value="1"/>
</dbReference>
<dbReference type="Pfam" id="PF00155">
    <property type="entry name" value="Aminotran_1_2"/>
    <property type="match status" value="1"/>
</dbReference>
<feature type="domain" description="Aminotransferase class I/classII large" evidence="4">
    <location>
        <begin position="57"/>
        <end position="295"/>
    </location>
</feature>
<evidence type="ECO:0000313" key="6">
    <source>
        <dbReference type="Proteomes" id="UP000004688"/>
    </source>
</evidence>
<dbReference type="InterPro" id="IPR004839">
    <property type="entry name" value="Aminotransferase_I/II_large"/>
</dbReference>
<dbReference type="OrthoDB" id="9799304at2"/>